<name>A0A6B0VR72_9EURY</name>
<accession>A0A6B0VR72</accession>
<reference evidence="2 3" key="1">
    <citation type="submission" date="2020-01" db="EMBL/GenBank/DDBJ databases">
        <title>Natronorubrum sp. JWXQ-INN 674 isolated from Inner Mongolia Autonomous Region of China.</title>
        <authorList>
            <person name="Xue Q."/>
        </authorList>
    </citation>
    <scope>NUCLEOTIDE SEQUENCE [LARGE SCALE GENOMIC DNA]</scope>
    <source>
        <strain evidence="2 3">JWXQ-INN-674</strain>
    </source>
</reference>
<dbReference type="RefSeq" id="WP_160067520.1">
    <property type="nucleotide sequence ID" value="NZ_WUYX01000070.1"/>
</dbReference>
<evidence type="ECO:0000313" key="3">
    <source>
        <dbReference type="Proteomes" id="UP000434101"/>
    </source>
</evidence>
<keyword evidence="1" id="KW-1133">Transmembrane helix</keyword>
<dbReference type="AlphaFoldDB" id="A0A6B0VR72"/>
<comment type="caution">
    <text evidence="2">The sequence shown here is derived from an EMBL/GenBank/DDBJ whole genome shotgun (WGS) entry which is preliminary data.</text>
</comment>
<dbReference type="EMBL" id="WUYX01000070">
    <property type="protein sequence ID" value="MXV64321.1"/>
    <property type="molecule type" value="Genomic_DNA"/>
</dbReference>
<feature type="transmembrane region" description="Helical" evidence="1">
    <location>
        <begin position="63"/>
        <end position="89"/>
    </location>
</feature>
<gene>
    <name evidence="2" type="ORF">GS429_20070</name>
</gene>
<proteinExistence type="predicted"/>
<evidence type="ECO:0000313" key="2">
    <source>
        <dbReference type="EMBL" id="MXV64321.1"/>
    </source>
</evidence>
<dbReference type="Proteomes" id="UP000434101">
    <property type="component" value="Unassembled WGS sequence"/>
</dbReference>
<keyword evidence="3" id="KW-1185">Reference proteome</keyword>
<evidence type="ECO:0000256" key="1">
    <source>
        <dbReference type="SAM" id="Phobius"/>
    </source>
</evidence>
<organism evidence="2 3">
    <name type="scientific">Natronorubrum halalkaliphilum</name>
    <dbReference type="NCBI Taxonomy" id="2691917"/>
    <lineage>
        <taxon>Archaea</taxon>
        <taxon>Methanobacteriati</taxon>
        <taxon>Methanobacteriota</taxon>
        <taxon>Stenosarchaea group</taxon>
        <taxon>Halobacteria</taxon>
        <taxon>Halobacteriales</taxon>
        <taxon>Natrialbaceae</taxon>
        <taxon>Natronorubrum</taxon>
    </lineage>
</organism>
<protein>
    <submittedName>
        <fullName evidence="2">Uncharacterized protein</fullName>
    </submittedName>
</protein>
<feature type="transmembrane region" description="Helical" evidence="1">
    <location>
        <begin position="28"/>
        <end position="51"/>
    </location>
</feature>
<keyword evidence="1" id="KW-0812">Transmembrane</keyword>
<sequence length="116" mass="12367">MSLTLSAAEAVMYHGYSGTEGVTGFPNIGTYLIFGVVLVPIYIMVISWFTGKPGDTKTSMLGVSYLVGITAQMWIGMFILTVIIGLIFFGGLPEPLGSAGPSNDSPIFTVLNTYFL</sequence>
<dbReference type="OrthoDB" id="197586at2157"/>
<keyword evidence="1" id="KW-0472">Membrane</keyword>